<dbReference type="Gene3D" id="6.10.340.10">
    <property type="match status" value="1"/>
</dbReference>
<comment type="caution">
    <text evidence="2">The sequence shown here is derived from an EMBL/GenBank/DDBJ whole genome shotgun (WGS) entry which is preliminary data.</text>
</comment>
<dbReference type="InterPro" id="IPR003660">
    <property type="entry name" value="HAMP_dom"/>
</dbReference>
<dbReference type="SMART" id="SM00304">
    <property type="entry name" value="HAMP"/>
    <property type="match status" value="1"/>
</dbReference>
<feature type="domain" description="HAMP" evidence="1">
    <location>
        <begin position="1"/>
        <end position="51"/>
    </location>
</feature>
<dbReference type="CDD" id="cd06225">
    <property type="entry name" value="HAMP"/>
    <property type="match status" value="1"/>
</dbReference>
<protein>
    <recommendedName>
        <fullName evidence="1">HAMP domain-containing protein</fullName>
    </recommendedName>
</protein>
<dbReference type="GO" id="GO:0007165">
    <property type="term" value="P:signal transduction"/>
    <property type="evidence" value="ECO:0007669"/>
    <property type="project" value="InterPro"/>
</dbReference>
<evidence type="ECO:0000313" key="2">
    <source>
        <dbReference type="EMBL" id="GAH75662.1"/>
    </source>
</evidence>
<dbReference type="EMBL" id="BARU01030271">
    <property type="protein sequence ID" value="GAH75662.1"/>
    <property type="molecule type" value="Genomic_DNA"/>
</dbReference>
<dbReference type="SMART" id="SM00065">
    <property type="entry name" value="GAF"/>
    <property type="match status" value="1"/>
</dbReference>
<dbReference type="SUPFAM" id="SSF55781">
    <property type="entry name" value="GAF domain-like"/>
    <property type="match status" value="1"/>
</dbReference>
<feature type="non-terminal residue" evidence="2">
    <location>
        <position position="265"/>
    </location>
</feature>
<accession>X1I1R4</accession>
<dbReference type="Gene3D" id="3.30.450.40">
    <property type="match status" value="1"/>
</dbReference>
<evidence type="ECO:0000259" key="1">
    <source>
        <dbReference type="PROSITE" id="PS50885"/>
    </source>
</evidence>
<dbReference type="PROSITE" id="PS50885">
    <property type="entry name" value="HAMP"/>
    <property type="match status" value="1"/>
</dbReference>
<dbReference type="Pfam" id="PF00672">
    <property type="entry name" value="HAMP"/>
    <property type="match status" value="1"/>
</dbReference>
<dbReference type="PANTHER" id="PTHR43155:SF2">
    <property type="entry name" value="CYCLIC DI-GMP PHOSPHODIESTERASE PA4108"/>
    <property type="match status" value="1"/>
</dbReference>
<dbReference type="PANTHER" id="PTHR43155">
    <property type="entry name" value="CYCLIC DI-GMP PHOSPHODIESTERASE PA4108-RELATED"/>
    <property type="match status" value="1"/>
</dbReference>
<feature type="non-terminal residue" evidence="2">
    <location>
        <position position="1"/>
    </location>
</feature>
<dbReference type="Pfam" id="PF13185">
    <property type="entry name" value="GAF_2"/>
    <property type="match status" value="1"/>
</dbReference>
<dbReference type="GO" id="GO:0016020">
    <property type="term" value="C:membrane"/>
    <property type="evidence" value="ECO:0007669"/>
    <property type="project" value="InterPro"/>
</dbReference>
<dbReference type="AlphaFoldDB" id="X1I1R4"/>
<name>X1I1R4_9ZZZZ</name>
<proteinExistence type="predicted"/>
<dbReference type="InterPro" id="IPR003018">
    <property type="entry name" value="GAF"/>
</dbReference>
<reference evidence="2" key="1">
    <citation type="journal article" date="2014" name="Front. Microbiol.">
        <title>High frequency of phylogenetically diverse reductive dehalogenase-homologous genes in deep subseafloor sedimentary metagenomes.</title>
        <authorList>
            <person name="Kawai M."/>
            <person name="Futagami T."/>
            <person name="Toyoda A."/>
            <person name="Takaki Y."/>
            <person name="Nishi S."/>
            <person name="Hori S."/>
            <person name="Arai W."/>
            <person name="Tsubouchi T."/>
            <person name="Morono Y."/>
            <person name="Uchiyama I."/>
            <person name="Ito T."/>
            <person name="Fujiyama A."/>
            <person name="Inagaki F."/>
            <person name="Takami H."/>
        </authorList>
    </citation>
    <scope>NUCLEOTIDE SEQUENCE</scope>
    <source>
        <strain evidence="2">Expedition CK06-06</strain>
    </source>
</reference>
<gene>
    <name evidence="2" type="ORF">S03H2_48067</name>
</gene>
<sequence length="265" mass="30112">IARPINKLVQAAKKIGKGDLGARVKITSRDEVGELGEVFNEMSKRLSGSFQSLEEKSTLLTRAKEDLDQRVLDLQMLQRLSTKISSNLEREELLRLIVELFMEVAQVEKGSLMLWHQKKKRLYIAYGIGISEEAKKRLRLKSGEGIAGQVFEKKKPMIINDTLRDRSYKPLETKKKFHRTETLLALPLVAKGEGVGVITLSNKVSRQPFIRRDEELLSTLASHAAIAIQNAMLYEQAIHDGLTGLYAHTFFQNYLEQELTKASRY</sequence>
<dbReference type="InterPro" id="IPR029016">
    <property type="entry name" value="GAF-like_dom_sf"/>
</dbReference>
<organism evidence="2">
    <name type="scientific">marine sediment metagenome</name>
    <dbReference type="NCBI Taxonomy" id="412755"/>
    <lineage>
        <taxon>unclassified sequences</taxon>
        <taxon>metagenomes</taxon>
        <taxon>ecological metagenomes</taxon>
    </lineage>
</organism>
<dbReference type="SUPFAM" id="SSF158472">
    <property type="entry name" value="HAMP domain-like"/>
    <property type="match status" value="1"/>
</dbReference>